<gene>
    <name evidence="5" type="primary">UFD4_2</name>
    <name evidence="5" type="ORF">H4R26_005374</name>
</gene>
<keyword evidence="5" id="KW-0012">Acyltransferase</keyword>
<dbReference type="EMBL" id="JANBQF010000894">
    <property type="protein sequence ID" value="KAJ1998670.1"/>
    <property type="molecule type" value="Genomic_DNA"/>
</dbReference>
<dbReference type="InterPro" id="IPR035983">
    <property type="entry name" value="Hect_E3_ubiquitin_ligase"/>
</dbReference>
<keyword evidence="6" id="KW-1185">Reference proteome</keyword>
<evidence type="ECO:0000256" key="1">
    <source>
        <dbReference type="ARBA" id="ARBA00022679"/>
    </source>
</evidence>
<organism evidence="5 6">
    <name type="scientific">Coemansia thaxteri</name>
    <dbReference type="NCBI Taxonomy" id="2663907"/>
    <lineage>
        <taxon>Eukaryota</taxon>
        <taxon>Fungi</taxon>
        <taxon>Fungi incertae sedis</taxon>
        <taxon>Zoopagomycota</taxon>
        <taxon>Kickxellomycotina</taxon>
        <taxon>Kickxellomycetes</taxon>
        <taxon>Kickxellales</taxon>
        <taxon>Kickxellaceae</taxon>
        <taxon>Coemansia</taxon>
    </lineage>
</organism>
<evidence type="ECO:0000313" key="5">
    <source>
        <dbReference type="EMBL" id="KAJ1998670.1"/>
    </source>
</evidence>
<evidence type="ECO:0000313" key="6">
    <source>
        <dbReference type="Proteomes" id="UP001150907"/>
    </source>
</evidence>
<feature type="domain" description="HECT" evidence="4">
    <location>
        <begin position="51"/>
        <end position="241"/>
    </location>
</feature>
<dbReference type="AlphaFoldDB" id="A0A9W8B9A3"/>
<dbReference type="Pfam" id="PF00632">
    <property type="entry name" value="HECT"/>
    <property type="match status" value="1"/>
</dbReference>
<dbReference type="GO" id="GO:0000209">
    <property type="term" value="P:protein polyubiquitination"/>
    <property type="evidence" value="ECO:0007669"/>
    <property type="project" value="TreeGrafter"/>
</dbReference>
<keyword evidence="2 3" id="KW-0833">Ubl conjugation pathway</keyword>
<dbReference type="GO" id="GO:0061630">
    <property type="term" value="F:ubiquitin protein ligase activity"/>
    <property type="evidence" value="ECO:0007669"/>
    <property type="project" value="UniProtKB-EC"/>
</dbReference>
<dbReference type="InterPro" id="IPR000569">
    <property type="entry name" value="HECT_dom"/>
</dbReference>
<comment type="caution">
    <text evidence="5">The sequence shown here is derived from an EMBL/GenBank/DDBJ whole genome shotgun (WGS) entry which is preliminary data.</text>
</comment>
<accession>A0A9W8B9A3</accession>
<dbReference type="Proteomes" id="UP001150907">
    <property type="component" value="Unassembled WGS sequence"/>
</dbReference>
<dbReference type="GO" id="GO:0016607">
    <property type="term" value="C:nuclear speck"/>
    <property type="evidence" value="ECO:0007669"/>
    <property type="project" value="TreeGrafter"/>
</dbReference>
<feature type="non-terminal residue" evidence="5">
    <location>
        <position position="1"/>
    </location>
</feature>
<feature type="active site" description="Glycyl thioester intermediate" evidence="3">
    <location>
        <position position="208"/>
    </location>
</feature>
<dbReference type="EC" id="2.3.2.26" evidence="5"/>
<reference evidence="5" key="1">
    <citation type="submission" date="2022-07" db="EMBL/GenBank/DDBJ databases">
        <title>Phylogenomic reconstructions and comparative analyses of Kickxellomycotina fungi.</title>
        <authorList>
            <person name="Reynolds N.K."/>
            <person name="Stajich J.E."/>
            <person name="Barry K."/>
            <person name="Grigoriev I.V."/>
            <person name="Crous P."/>
            <person name="Smith M.E."/>
        </authorList>
    </citation>
    <scope>NUCLEOTIDE SEQUENCE</scope>
    <source>
        <strain evidence="5">IMI 214461</strain>
    </source>
</reference>
<dbReference type="Gene3D" id="3.30.2410.10">
    <property type="entry name" value="Hect, E3 ligase catalytic domain"/>
    <property type="match status" value="1"/>
</dbReference>
<name>A0A9W8B9A3_9FUNG</name>
<evidence type="ECO:0000259" key="4">
    <source>
        <dbReference type="PROSITE" id="PS50237"/>
    </source>
</evidence>
<dbReference type="SMART" id="SM00119">
    <property type="entry name" value="HECTc"/>
    <property type="match status" value="1"/>
</dbReference>
<evidence type="ECO:0000256" key="3">
    <source>
        <dbReference type="PROSITE-ProRule" id="PRU00104"/>
    </source>
</evidence>
<dbReference type="Gene3D" id="3.30.2160.10">
    <property type="entry name" value="Hect, E3 ligase catalytic domain"/>
    <property type="match status" value="1"/>
</dbReference>
<protein>
    <submittedName>
        <fullName evidence="5">Ubiquitin fusion degradation protein 4</fullName>
        <ecNumber evidence="5">2.3.2.26</ecNumber>
    </submittedName>
</protein>
<dbReference type="GO" id="GO:0043161">
    <property type="term" value="P:proteasome-mediated ubiquitin-dependent protein catabolic process"/>
    <property type="evidence" value="ECO:0007669"/>
    <property type="project" value="TreeGrafter"/>
</dbReference>
<evidence type="ECO:0000256" key="2">
    <source>
        <dbReference type="ARBA" id="ARBA00022786"/>
    </source>
</evidence>
<dbReference type="SUPFAM" id="SSF56204">
    <property type="entry name" value="Hect, E3 ligase catalytic domain"/>
    <property type="match status" value="1"/>
</dbReference>
<dbReference type="PANTHER" id="PTHR45670">
    <property type="entry name" value="E3 UBIQUITIN-PROTEIN LIGASE TRIP12"/>
    <property type="match status" value="1"/>
</dbReference>
<sequence length="241" mass="26487">FVKAKDEVYARADLSSEQKQLAAEAIRDPQSQAALADLTLDFTLPGYPEIELRAGGADIPVTISNVHTYIDLVARWVLDVGIRAQVEAYCAGFDQIFPCSNLSIFTPAELCRIVGPSSEAEDWSSATLRSTVKAANGYTMTSPTVQMFFSFMESLDGDGRRGFLQFVTGAPRLPLGGFRALNPPLTLVLKMSEAPLSPDHYLPSVMTCTNYIKLPNYSSLEVLKNRWNHAISEGQQSFHMS</sequence>
<dbReference type="OrthoDB" id="423283at2759"/>
<dbReference type="InterPro" id="IPR045322">
    <property type="entry name" value="HECTD1/TRIP12-like"/>
</dbReference>
<dbReference type="PANTHER" id="PTHR45670:SF1">
    <property type="entry name" value="E3 UBIQUITIN-PROTEIN LIGASE HECTD1"/>
    <property type="match status" value="1"/>
</dbReference>
<dbReference type="Gene3D" id="3.90.1750.10">
    <property type="entry name" value="Hect, E3 ligase catalytic domains"/>
    <property type="match status" value="1"/>
</dbReference>
<keyword evidence="1 5" id="KW-0808">Transferase</keyword>
<dbReference type="PROSITE" id="PS50237">
    <property type="entry name" value="HECT"/>
    <property type="match status" value="1"/>
</dbReference>
<proteinExistence type="predicted"/>